<accession>A0ABP6JVS7</accession>
<name>A0ABP6JVS7_9ACTN</name>
<dbReference type="InterPro" id="IPR036689">
    <property type="entry name" value="ESAT-6-like_sf"/>
</dbReference>
<evidence type="ECO:0000313" key="2">
    <source>
        <dbReference type="Proteomes" id="UP001500403"/>
    </source>
</evidence>
<gene>
    <name evidence="1" type="ORF">GCM10010446_40140</name>
</gene>
<reference evidence="2" key="1">
    <citation type="journal article" date="2019" name="Int. J. Syst. Evol. Microbiol.">
        <title>The Global Catalogue of Microorganisms (GCM) 10K type strain sequencing project: providing services to taxonomists for standard genome sequencing and annotation.</title>
        <authorList>
            <consortium name="The Broad Institute Genomics Platform"/>
            <consortium name="The Broad Institute Genome Sequencing Center for Infectious Disease"/>
            <person name="Wu L."/>
            <person name="Ma J."/>
        </authorList>
    </citation>
    <scope>NUCLEOTIDE SEQUENCE [LARGE SCALE GENOMIC DNA]</scope>
    <source>
        <strain evidence="2">JCM 9088</strain>
    </source>
</reference>
<proteinExistence type="predicted"/>
<organism evidence="1 2">
    <name type="scientific">Streptomyces enissocaesilis</name>
    <dbReference type="NCBI Taxonomy" id="332589"/>
    <lineage>
        <taxon>Bacteria</taxon>
        <taxon>Bacillati</taxon>
        <taxon>Actinomycetota</taxon>
        <taxon>Actinomycetes</taxon>
        <taxon>Kitasatosporales</taxon>
        <taxon>Streptomycetaceae</taxon>
        <taxon>Streptomyces</taxon>
        <taxon>Streptomyces rochei group</taxon>
    </lineage>
</organism>
<keyword evidence="2" id="KW-1185">Reference proteome</keyword>
<dbReference type="SUPFAM" id="SSF140453">
    <property type="entry name" value="EsxAB dimer-like"/>
    <property type="match status" value="1"/>
</dbReference>
<dbReference type="Proteomes" id="UP001500403">
    <property type="component" value="Unassembled WGS sequence"/>
</dbReference>
<dbReference type="RefSeq" id="WP_344496891.1">
    <property type="nucleotide sequence ID" value="NZ_BAAAUD010000039.1"/>
</dbReference>
<evidence type="ECO:0000313" key="1">
    <source>
        <dbReference type="EMBL" id="GAA2950868.1"/>
    </source>
</evidence>
<dbReference type="Gene3D" id="1.10.287.1060">
    <property type="entry name" value="ESAT-6-like"/>
    <property type="match status" value="1"/>
</dbReference>
<sequence>MGAGFKVEISELDGLVRELHRSQEEMRAALNALRDTGPKTTGSKELDNACDEFHDSWDDAIKKIADGTQVIEDKVKQTRTTYHEVESAIRDGFAAGAGKGGGK</sequence>
<comment type="caution">
    <text evidence="1">The sequence shown here is derived from an EMBL/GenBank/DDBJ whole genome shotgun (WGS) entry which is preliminary data.</text>
</comment>
<protein>
    <recommendedName>
        <fullName evidence="3">Excreted virulence factor EspC, type VII ESX diderm</fullName>
    </recommendedName>
</protein>
<evidence type="ECO:0008006" key="3">
    <source>
        <dbReference type="Google" id="ProtNLM"/>
    </source>
</evidence>
<dbReference type="EMBL" id="BAAAUD010000039">
    <property type="protein sequence ID" value="GAA2950868.1"/>
    <property type="molecule type" value="Genomic_DNA"/>
</dbReference>